<name>W9Z7N7_9EURO</name>
<evidence type="ECO:0000256" key="2">
    <source>
        <dbReference type="ARBA" id="ARBA00022723"/>
    </source>
</evidence>
<keyword evidence="7" id="KW-1185">Reference proteome</keyword>
<dbReference type="RefSeq" id="XP_007722718.1">
    <property type="nucleotide sequence ID" value="XM_007724528.1"/>
</dbReference>
<dbReference type="Proteomes" id="UP000019484">
    <property type="component" value="Unassembled WGS sequence"/>
</dbReference>
<dbReference type="GeneID" id="19158517"/>
<comment type="similarity">
    <text evidence="1">Belongs to the Gfa family.</text>
</comment>
<evidence type="ECO:0000256" key="3">
    <source>
        <dbReference type="ARBA" id="ARBA00022833"/>
    </source>
</evidence>
<evidence type="ECO:0000313" key="6">
    <source>
        <dbReference type="EMBL" id="EXJ90524.1"/>
    </source>
</evidence>
<protein>
    <recommendedName>
        <fullName evidence="5">CENP-V/GFA domain-containing protein</fullName>
    </recommendedName>
</protein>
<dbReference type="Gene3D" id="3.90.1590.10">
    <property type="entry name" value="glutathione-dependent formaldehyde- activating enzyme (gfa)"/>
    <property type="match status" value="1"/>
</dbReference>
<dbReference type="HOGENOM" id="CLU_038839_0_0_1"/>
<evidence type="ECO:0000256" key="1">
    <source>
        <dbReference type="ARBA" id="ARBA00005495"/>
    </source>
</evidence>
<dbReference type="EMBL" id="AMWN01000003">
    <property type="protein sequence ID" value="EXJ90524.1"/>
    <property type="molecule type" value="Genomic_DNA"/>
</dbReference>
<evidence type="ECO:0000256" key="4">
    <source>
        <dbReference type="ARBA" id="ARBA00023239"/>
    </source>
</evidence>
<dbReference type="STRING" id="1182541.W9Z7N7"/>
<dbReference type="GO" id="GO:0016846">
    <property type="term" value="F:carbon-sulfur lyase activity"/>
    <property type="evidence" value="ECO:0007669"/>
    <property type="project" value="InterPro"/>
</dbReference>
<keyword evidence="4" id="KW-0456">Lyase</keyword>
<accession>W9Z7N7</accession>
<keyword evidence="3" id="KW-0862">Zinc</keyword>
<proteinExistence type="inferred from homology"/>
<dbReference type="PANTHER" id="PTHR33337">
    <property type="entry name" value="GFA DOMAIN-CONTAINING PROTEIN"/>
    <property type="match status" value="1"/>
</dbReference>
<dbReference type="OrthoDB" id="5422068at2759"/>
<comment type="caution">
    <text evidence="6">The sequence shown here is derived from an EMBL/GenBank/DDBJ whole genome shotgun (WGS) entry which is preliminary data.</text>
</comment>
<sequence length="285" mass="31362">MFVNVTKDDSWSVCSGVIDQVVGREQVSCLSLEKIMQHEFVGDTKDGGLALCLADLHDHSVPLFIQASCGASTENAINFRRELFERSGALGASATEQRGELDASCHCGGVAFRITPPNAASEACSSNYPDLLVPYHSSSSENPTDAKWWLRADNSKYLAGTCACRSCRLGSGFPIQTWAFIPRANILQADGKQLDYEMGSLKEIESSKNCFRSFCGTCGATVFWHCRTRPGLVDVSVGLLRAEEGSRAERWLQWWTERVSFMEDALDQALVGDLQRGLSRIRMEG</sequence>
<dbReference type="eggNOG" id="ENOG502S13F">
    <property type="taxonomic scope" value="Eukaryota"/>
</dbReference>
<dbReference type="SUPFAM" id="SSF51316">
    <property type="entry name" value="Mss4-like"/>
    <property type="match status" value="1"/>
</dbReference>
<dbReference type="InterPro" id="IPR006913">
    <property type="entry name" value="CENP-V/GFA"/>
</dbReference>
<dbReference type="InterPro" id="IPR011057">
    <property type="entry name" value="Mss4-like_sf"/>
</dbReference>
<gene>
    <name evidence="6" type="ORF">A1O1_03627</name>
</gene>
<evidence type="ECO:0000259" key="5">
    <source>
        <dbReference type="Pfam" id="PF04828"/>
    </source>
</evidence>
<dbReference type="Pfam" id="PF04828">
    <property type="entry name" value="GFA"/>
    <property type="match status" value="1"/>
</dbReference>
<dbReference type="PANTHER" id="PTHR33337:SF40">
    <property type="entry name" value="CENP-V_GFA DOMAIN-CONTAINING PROTEIN-RELATED"/>
    <property type="match status" value="1"/>
</dbReference>
<dbReference type="GO" id="GO:0046872">
    <property type="term" value="F:metal ion binding"/>
    <property type="evidence" value="ECO:0007669"/>
    <property type="project" value="UniProtKB-KW"/>
</dbReference>
<feature type="domain" description="CENP-V/GFA" evidence="5">
    <location>
        <begin position="157"/>
        <end position="250"/>
    </location>
</feature>
<evidence type="ECO:0000313" key="7">
    <source>
        <dbReference type="Proteomes" id="UP000019484"/>
    </source>
</evidence>
<dbReference type="AlphaFoldDB" id="W9Z7N7"/>
<organism evidence="6 7">
    <name type="scientific">Capronia coronata CBS 617.96</name>
    <dbReference type="NCBI Taxonomy" id="1182541"/>
    <lineage>
        <taxon>Eukaryota</taxon>
        <taxon>Fungi</taxon>
        <taxon>Dikarya</taxon>
        <taxon>Ascomycota</taxon>
        <taxon>Pezizomycotina</taxon>
        <taxon>Eurotiomycetes</taxon>
        <taxon>Chaetothyriomycetidae</taxon>
        <taxon>Chaetothyriales</taxon>
        <taxon>Herpotrichiellaceae</taxon>
        <taxon>Capronia</taxon>
    </lineage>
</organism>
<reference evidence="6 7" key="1">
    <citation type="submission" date="2013-03" db="EMBL/GenBank/DDBJ databases">
        <title>The Genome Sequence of Capronia coronata CBS 617.96.</title>
        <authorList>
            <consortium name="The Broad Institute Genomics Platform"/>
            <person name="Cuomo C."/>
            <person name="de Hoog S."/>
            <person name="Gorbushina A."/>
            <person name="Walker B."/>
            <person name="Young S.K."/>
            <person name="Zeng Q."/>
            <person name="Gargeya S."/>
            <person name="Fitzgerald M."/>
            <person name="Haas B."/>
            <person name="Abouelleil A."/>
            <person name="Allen A.W."/>
            <person name="Alvarado L."/>
            <person name="Arachchi H.M."/>
            <person name="Berlin A.M."/>
            <person name="Chapman S.B."/>
            <person name="Gainer-Dewar J."/>
            <person name="Goldberg J."/>
            <person name="Griggs A."/>
            <person name="Gujja S."/>
            <person name="Hansen M."/>
            <person name="Howarth C."/>
            <person name="Imamovic A."/>
            <person name="Ireland A."/>
            <person name="Larimer J."/>
            <person name="McCowan C."/>
            <person name="Murphy C."/>
            <person name="Pearson M."/>
            <person name="Poon T.W."/>
            <person name="Priest M."/>
            <person name="Roberts A."/>
            <person name="Saif S."/>
            <person name="Shea T."/>
            <person name="Sisk P."/>
            <person name="Sykes S."/>
            <person name="Wortman J."/>
            <person name="Nusbaum C."/>
            <person name="Birren B."/>
        </authorList>
    </citation>
    <scope>NUCLEOTIDE SEQUENCE [LARGE SCALE GENOMIC DNA]</scope>
    <source>
        <strain evidence="6 7">CBS 617.96</strain>
    </source>
</reference>
<keyword evidence="2" id="KW-0479">Metal-binding</keyword>